<feature type="non-terminal residue" evidence="3">
    <location>
        <position position="176"/>
    </location>
</feature>
<dbReference type="Gene3D" id="3.30.160.60">
    <property type="entry name" value="Classic Zinc Finger"/>
    <property type="match status" value="1"/>
</dbReference>
<dbReference type="InterPro" id="IPR013087">
    <property type="entry name" value="Znf_C2H2_type"/>
</dbReference>
<dbReference type="AlphaFoldDB" id="A0A0A9YBK8"/>
<keyword evidence="1" id="KW-0479">Metal-binding</keyword>
<reference evidence="3" key="2">
    <citation type="submission" date="2014-07" db="EMBL/GenBank/DDBJ databases">
        <authorList>
            <person name="Hull J."/>
        </authorList>
    </citation>
    <scope>NUCLEOTIDE SEQUENCE</scope>
</reference>
<feature type="domain" description="C2H2-type" evidence="2">
    <location>
        <begin position="3"/>
        <end position="26"/>
    </location>
</feature>
<accession>A0A0A9YBK8</accession>
<keyword evidence="1" id="KW-0862">Zinc</keyword>
<gene>
    <name evidence="3" type="primary">su(Hw)_0</name>
    <name evidence="3" type="ORF">CM83_99670</name>
</gene>
<evidence type="ECO:0000256" key="1">
    <source>
        <dbReference type="PROSITE-ProRule" id="PRU00042"/>
    </source>
</evidence>
<name>A0A0A9YBK8_LYGHE</name>
<dbReference type="GO" id="GO:0008270">
    <property type="term" value="F:zinc ion binding"/>
    <property type="evidence" value="ECO:0007669"/>
    <property type="project" value="UniProtKB-KW"/>
</dbReference>
<protein>
    <submittedName>
        <fullName evidence="3">Protein suppressor of hairy wing</fullName>
    </submittedName>
</protein>
<evidence type="ECO:0000259" key="2">
    <source>
        <dbReference type="PROSITE" id="PS50157"/>
    </source>
</evidence>
<organism evidence="3">
    <name type="scientific">Lygus hesperus</name>
    <name type="common">Western plant bug</name>
    <dbReference type="NCBI Taxonomy" id="30085"/>
    <lineage>
        <taxon>Eukaryota</taxon>
        <taxon>Metazoa</taxon>
        <taxon>Ecdysozoa</taxon>
        <taxon>Arthropoda</taxon>
        <taxon>Hexapoda</taxon>
        <taxon>Insecta</taxon>
        <taxon>Pterygota</taxon>
        <taxon>Neoptera</taxon>
        <taxon>Paraneoptera</taxon>
        <taxon>Hemiptera</taxon>
        <taxon>Heteroptera</taxon>
        <taxon>Panheteroptera</taxon>
        <taxon>Cimicomorpha</taxon>
        <taxon>Miridae</taxon>
        <taxon>Mirini</taxon>
        <taxon>Lygus</taxon>
    </lineage>
</organism>
<evidence type="ECO:0000313" key="3">
    <source>
        <dbReference type="EMBL" id="JAG26925.1"/>
    </source>
</evidence>
<dbReference type="PROSITE" id="PS50157">
    <property type="entry name" value="ZINC_FINGER_C2H2_2"/>
    <property type="match status" value="1"/>
</dbReference>
<keyword evidence="1" id="KW-0863">Zinc-finger</keyword>
<dbReference type="PROSITE" id="PS00028">
    <property type="entry name" value="ZINC_FINGER_C2H2_1"/>
    <property type="match status" value="1"/>
</dbReference>
<sequence>MVYKCVLCPKLFREESLLSQHLEAAHQWRSLIQSLNSNFMVREPFVCPYCSKKNFESNDCYFQHVLNNCAEADKRNLYLPRHNAVLAVLLTAVLSNFSQNEEWRVNSIIKDSNHYRLPHFFRNKRGSRSPDLLIYNRSKKVAIIVELTVTFETDLIRAHIEAVEKMAFWKVQFEKR</sequence>
<dbReference type="EMBL" id="GBHO01016679">
    <property type="protein sequence ID" value="JAG26925.1"/>
    <property type="molecule type" value="Transcribed_RNA"/>
</dbReference>
<reference evidence="3" key="1">
    <citation type="journal article" date="2014" name="PLoS ONE">
        <title>Transcriptome-Based Identification of ABC Transporters in the Western Tarnished Plant Bug Lygus hesperus.</title>
        <authorList>
            <person name="Hull J.J."/>
            <person name="Chaney K."/>
            <person name="Geib S.M."/>
            <person name="Fabrick J.A."/>
            <person name="Brent C.S."/>
            <person name="Walsh D."/>
            <person name="Lavine L.C."/>
        </authorList>
    </citation>
    <scope>NUCLEOTIDE SEQUENCE</scope>
</reference>
<proteinExistence type="predicted"/>